<name>A0A3P8JRU4_RAOTE</name>
<dbReference type="Proteomes" id="UP000274346">
    <property type="component" value="Chromosome"/>
</dbReference>
<accession>A0A3P8JRU4</accession>
<dbReference type="EMBL" id="LR131271">
    <property type="protein sequence ID" value="VDR29778.1"/>
    <property type="molecule type" value="Genomic_DNA"/>
</dbReference>
<protein>
    <submittedName>
        <fullName evidence="1">Uncharacterized protein</fullName>
    </submittedName>
</protein>
<organism evidence="1 2">
    <name type="scientific">Raoultella terrigena</name>
    <name type="common">Klebsiella terrigena</name>
    <dbReference type="NCBI Taxonomy" id="577"/>
    <lineage>
        <taxon>Bacteria</taxon>
        <taxon>Pseudomonadati</taxon>
        <taxon>Pseudomonadota</taxon>
        <taxon>Gammaproteobacteria</taxon>
        <taxon>Enterobacterales</taxon>
        <taxon>Enterobacteriaceae</taxon>
        <taxon>Klebsiella/Raoultella group</taxon>
        <taxon>Raoultella</taxon>
    </lineage>
</organism>
<gene>
    <name evidence="1" type="ORF">NCTC13098_06199</name>
</gene>
<dbReference type="KEGG" id="rtg:NCTC13098_06199"/>
<proteinExistence type="predicted"/>
<dbReference type="AlphaFoldDB" id="A0A3P8JRU4"/>
<evidence type="ECO:0000313" key="2">
    <source>
        <dbReference type="Proteomes" id="UP000274346"/>
    </source>
</evidence>
<dbReference type="AntiFam" id="ANF00119">
    <property type="entry name" value="Shadow ORF (opposite ftsZ)"/>
</dbReference>
<evidence type="ECO:0000313" key="1">
    <source>
        <dbReference type="EMBL" id="VDR29778.1"/>
    </source>
</evidence>
<sequence>MIPCSAKAIRFLPFEIEGFSHNRNGQDTKILRHFCDHWCRTGTGTAAIPAAINTMSAAVESSTQRFTVFIRRIAADFRVGARAQTFGNTATNLNSLANGRFTQRLRVGVHREEFHTLDALAHHVLYGITAAATDADDFNHRVVG</sequence>
<reference evidence="1 2" key="1">
    <citation type="submission" date="2018-12" db="EMBL/GenBank/DDBJ databases">
        <authorList>
            <consortium name="Pathogen Informatics"/>
        </authorList>
    </citation>
    <scope>NUCLEOTIDE SEQUENCE [LARGE SCALE GENOMIC DNA]</scope>
    <source>
        <strain evidence="1 2">NCTC13098</strain>
    </source>
</reference>